<dbReference type="Gene3D" id="3.10.450.50">
    <property type="match status" value="1"/>
</dbReference>
<feature type="compositionally biased region" description="Gly residues" evidence="10">
    <location>
        <begin position="102"/>
        <end position="111"/>
    </location>
</feature>
<dbReference type="SUPFAM" id="SSF46934">
    <property type="entry name" value="UBA-like"/>
    <property type="match status" value="1"/>
</dbReference>
<protein>
    <recommendedName>
        <fullName evidence="9">mRNA export factor MEX67</fullName>
    </recommendedName>
</protein>
<accession>A0A8H3BNC3</accession>
<evidence type="ECO:0000256" key="9">
    <source>
        <dbReference type="ARBA" id="ARBA00069694"/>
    </source>
</evidence>
<dbReference type="InterPro" id="IPR032710">
    <property type="entry name" value="NTF2-like_dom_sf"/>
</dbReference>
<keyword evidence="4" id="KW-0433">Leucine-rich repeat</keyword>
<comment type="function">
    <text evidence="8">Involved in the export of mRNA from the nucleus to the cytoplasm.</text>
</comment>
<gene>
    <name evidence="13" type="ORF">RDB_LOCUS77471</name>
</gene>
<evidence type="ECO:0000256" key="8">
    <source>
        <dbReference type="ARBA" id="ARBA00055253"/>
    </source>
</evidence>
<feature type="region of interest" description="Disordered" evidence="10">
    <location>
        <begin position="1"/>
        <end position="58"/>
    </location>
</feature>
<evidence type="ECO:0000256" key="4">
    <source>
        <dbReference type="ARBA" id="ARBA00022614"/>
    </source>
</evidence>
<reference evidence="13" key="1">
    <citation type="submission" date="2021-01" db="EMBL/GenBank/DDBJ databases">
        <authorList>
            <person name="Kaushik A."/>
        </authorList>
    </citation>
    <scope>NUCLEOTIDE SEQUENCE</scope>
    <source>
        <strain evidence="13">AG3-1AP</strain>
    </source>
</reference>
<dbReference type="Gene3D" id="3.80.10.10">
    <property type="entry name" value="Ribonuclease Inhibitor"/>
    <property type="match status" value="1"/>
</dbReference>
<dbReference type="InterPro" id="IPR002075">
    <property type="entry name" value="NTF2_dom"/>
</dbReference>
<evidence type="ECO:0000313" key="13">
    <source>
        <dbReference type="EMBL" id="CAE6462120.1"/>
    </source>
</evidence>
<dbReference type="SMART" id="SM00804">
    <property type="entry name" value="TAP_C"/>
    <property type="match status" value="1"/>
</dbReference>
<keyword evidence="6" id="KW-0509">mRNA transport</keyword>
<feature type="region of interest" description="Disordered" evidence="10">
    <location>
        <begin position="102"/>
        <end position="137"/>
    </location>
</feature>
<feature type="compositionally biased region" description="Polar residues" evidence="10">
    <location>
        <begin position="126"/>
        <end position="137"/>
    </location>
</feature>
<dbReference type="AlphaFoldDB" id="A0A8H3BNC3"/>
<evidence type="ECO:0000259" key="12">
    <source>
        <dbReference type="PROSITE" id="PS51281"/>
    </source>
</evidence>
<sequence length="656" mass="71282">MSAPTSHPGASTPRKKNLALGALRNAGLIDPSDSPMKDTSRTRRKLLDKPARGVDNLNERGARTVTVRHGSIGLVDVGSPPELTLCLRPKANGLAMRGIGGTALGTRGAGGPTRPRRDALSKGSDAPSSSRTATNSAQGRIMPIELLREFIKKRYNPEIKFLNLESMAEDELLKSKNILPPDDENASRQVGPALLKLAGQLQPQPESISFANNSFTNLHPLRMLPTFLPQLKNISFQNNEIRLWKDLEAIIPHEQKHGGAVSSIREIILMGNPVHDLELAKGDLTAYRSEVVRRFPNLEMLDQEPIVKIGFDVPLPELMERDRALEKDKNIQWPAATSFVVDMKAGFMGPGIEATTVEFLTKYFELFDTNRTLLSPVYSPRATFSLSLNTSIPPRARIRGYHAHLPHQKELAWKTWMDVGSRNLMRVARLDKTATFLRSTAEDVIKALSALPGTKHDVTGTGGATIEDGTVIGSSAAGKFVVDAFTCLGVLPGEGDAGIVLFINVHGEFAEQPSGGIRSFDRVFVVAPAPPDSPSYAAGWRVTILSDQLTVRGYSANEAWVPGPIIVQNMNSGKGTTPVPTTLAPMPSVQMVPIDPVLADLSEPQRALMIECAGRTGLNAQYSRMCLEGNGWDLAKALANFEELKGTIPPDAFIRQ</sequence>
<dbReference type="InterPro" id="IPR009060">
    <property type="entry name" value="UBA-like_sf"/>
</dbReference>
<evidence type="ECO:0000256" key="2">
    <source>
        <dbReference type="ARBA" id="ARBA00009285"/>
    </source>
</evidence>
<evidence type="ECO:0000256" key="3">
    <source>
        <dbReference type="ARBA" id="ARBA00022448"/>
    </source>
</evidence>
<evidence type="ECO:0000256" key="6">
    <source>
        <dbReference type="ARBA" id="ARBA00022816"/>
    </source>
</evidence>
<evidence type="ECO:0000256" key="7">
    <source>
        <dbReference type="ARBA" id="ARBA00023242"/>
    </source>
</evidence>
<dbReference type="SUPFAM" id="SSF54427">
    <property type="entry name" value="NTF2-like"/>
    <property type="match status" value="1"/>
</dbReference>
<comment type="caution">
    <text evidence="13">The sequence shown here is derived from an EMBL/GenBank/DDBJ whole genome shotgun (WGS) entry which is preliminary data.</text>
</comment>
<dbReference type="PROSITE" id="PS51281">
    <property type="entry name" value="TAP_C"/>
    <property type="match status" value="1"/>
</dbReference>
<keyword evidence="3" id="KW-0813">Transport</keyword>
<dbReference type="PANTHER" id="PTHR10662">
    <property type="entry name" value="NUCLEAR RNA EXPORT FACTOR"/>
    <property type="match status" value="1"/>
</dbReference>
<dbReference type="InterPro" id="IPR032675">
    <property type="entry name" value="LRR_dom_sf"/>
</dbReference>
<comment type="similarity">
    <text evidence="2">Belongs to the NXF family.</text>
</comment>
<dbReference type="GO" id="GO:0016973">
    <property type="term" value="P:poly(A)+ mRNA export from nucleus"/>
    <property type="evidence" value="ECO:0007669"/>
    <property type="project" value="TreeGrafter"/>
</dbReference>
<dbReference type="InterPro" id="IPR018222">
    <property type="entry name" value="Nuclear_transport_factor_2_euk"/>
</dbReference>
<keyword evidence="7" id="KW-0539">Nucleus</keyword>
<proteinExistence type="inferred from homology"/>
<dbReference type="GO" id="GO:0003723">
    <property type="term" value="F:RNA binding"/>
    <property type="evidence" value="ECO:0007669"/>
    <property type="project" value="TreeGrafter"/>
</dbReference>
<dbReference type="GO" id="GO:0042272">
    <property type="term" value="C:nuclear RNA export factor complex"/>
    <property type="evidence" value="ECO:0007669"/>
    <property type="project" value="UniProtKB-ARBA"/>
</dbReference>
<keyword evidence="5" id="KW-0677">Repeat</keyword>
<evidence type="ECO:0000313" key="14">
    <source>
        <dbReference type="Proteomes" id="UP000663831"/>
    </source>
</evidence>
<dbReference type="Pfam" id="PF22602">
    <property type="entry name" value="NXF_NTF2"/>
    <property type="match status" value="1"/>
</dbReference>
<dbReference type="CDD" id="cd14342">
    <property type="entry name" value="UBA_TAP-C"/>
    <property type="match status" value="1"/>
</dbReference>
<feature type="compositionally biased region" description="Low complexity" evidence="10">
    <location>
        <begin position="18"/>
        <end position="28"/>
    </location>
</feature>
<dbReference type="InterPro" id="IPR005637">
    <property type="entry name" value="TAP_C_dom"/>
</dbReference>
<organism evidence="13 14">
    <name type="scientific">Rhizoctonia solani</name>
    <dbReference type="NCBI Taxonomy" id="456999"/>
    <lineage>
        <taxon>Eukaryota</taxon>
        <taxon>Fungi</taxon>
        <taxon>Dikarya</taxon>
        <taxon>Basidiomycota</taxon>
        <taxon>Agaricomycotina</taxon>
        <taxon>Agaricomycetes</taxon>
        <taxon>Cantharellales</taxon>
        <taxon>Ceratobasidiaceae</taxon>
        <taxon>Rhizoctonia</taxon>
    </lineage>
</organism>
<evidence type="ECO:0000256" key="10">
    <source>
        <dbReference type="SAM" id="MobiDB-lite"/>
    </source>
</evidence>
<feature type="domain" description="TAP-C" evidence="12">
    <location>
        <begin position="603"/>
        <end position="656"/>
    </location>
</feature>
<evidence type="ECO:0000259" key="11">
    <source>
        <dbReference type="PROSITE" id="PS50177"/>
    </source>
</evidence>
<dbReference type="Gene3D" id="1.10.8.10">
    <property type="entry name" value="DNA helicase RuvA subunit, C-terminal domain"/>
    <property type="match status" value="1"/>
</dbReference>
<name>A0A8H3BNC3_9AGAM</name>
<dbReference type="Proteomes" id="UP000663831">
    <property type="component" value="Unassembled WGS sequence"/>
</dbReference>
<comment type="subcellular location">
    <subcellularLocation>
        <location evidence="1">Nucleus</location>
    </subcellularLocation>
</comment>
<dbReference type="SUPFAM" id="SSF52058">
    <property type="entry name" value="L domain-like"/>
    <property type="match status" value="1"/>
</dbReference>
<dbReference type="PANTHER" id="PTHR10662:SF22">
    <property type="entry name" value="NUCLEAR RNA EXPORT FACTOR 1"/>
    <property type="match status" value="1"/>
</dbReference>
<dbReference type="PROSITE" id="PS50177">
    <property type="entry name" value="NTF2_DOMAIN"/>
    <property type="match status" value="1"/>
</dbReference>
<dbReference type="FunFam" id="1.10.8.10:FF:000018">
    <property type="entry name" value="Nuclear RNA export factor 1"/>
    <property type="match status" value="1"/>
</dbReference>
<evidence type="ECO:0000256" key="1">
    <source>
        <dbReference type="ARBA" id="ARBA00004123"/>
    </source>
</evidence>
<feature type="compositionally biased region" description="Basic and acidic residues" evidence="10">
    <location>
        <begin position="35"/>
        <end position="58"/>
    </location>
</feature>
<feature type="domain" description="NTF2" evidence="11">
    <location>
        <begin position="355"/>
        <end position="551"/>
    </location>
</feature>
<dbReference type="Pfam" id="PF03943">
    <property type="entry name" value="TAP_C"/>
    <property type="match status" value="1"/>
</dbReference>
<dbReference type="InterPro" id="IPR030217">
    <property type="entry name" value="NXF_fam"/>
</dbReference>
<dbReference type="EMBL" id="CAJMWV010002417">
    <property type="protein sequence ID" value="CAE6462120.1"/>
    <property type="molecule type" value="Genomic_DNA"/>
</dbReference>
<evidence type="ECO:0000256" key="5">
    <source>
        <dbReference type="ARBA" id="ARBA00022737"/>
    </source>
</evidence>